<proteinExistence type="predicted"/>
<dbReference type="AlphaFoldDB" id="A6TK90"/>
<protein>
    <submittedName>
        <fullName evidence="3">Uncharacterized protein</fullName>
    </submittedName>
</protein>
<dbReference type="RefSeq" id="WP_011971516.1">
    <property type="nucleotide sequence ID" value="NC_009633.1"/>
</dbReference>
<keyword evidence="2" id="KW-1133">Transmembrane helix</keyword>
<feature type="region of interest" description="Disordered" evidence="1">
    <location>
        <begin position="65"/>
        <end position="85"/>
    </location>
</feature>
<dbReference type="eggNOG" id="ENOG50334UB">
    <property type="taxonomic scope" value="Bacteria"/>
</dbReference>
<evidence type="ECO:0000313" key="3">
    <source>
        <dbReference type="EMBL" id="ABR46608.1"/>
    </source>
</evidence>
<sequence>MKKRTLIITVSIIILLLATGMVGYRYFLGPNEKLRAEISQEFEIGFFDFSDLNLDEKLVNEAQAVGGETDASQTDKEKDVVENSKENEDSYVDMIEKKVVTITEENIANKYTPRFQRLQDQVVDRIDGLMEIGYKEYQEKRGTKDFSRTSFARKYMQAATMLEDSVDSSFNELLIEMERELKANELPLGLLKEAKTTYDNAKKAKRSELYKMYEKFL</sequence>
<feature type="transmembrane region" description="Helical" evidence="2">
    <location>
        <begin position="6"/>
        <end position="27"/>
    </location>
</feature>
<evidence type="ECO:0000256" key="1">
    <source>
        <dbReference type="SAM" id="MobiDB-lite"/>
    </source>
</evidence>
<evidence type="ECO:0000313" key="4">
    <source>
        <dbReference type="Proteomes" id="UP000001572"/>
    </source>
</evidence>
<dbReference type="EMBL" id="CP000724">
    <property type="protein sequence ID" value="ABR46608.1"/>
    <property type="molecule type" value="Genomic_DNA"/>
</dbReference>
<keyword evidence="2" id="KW-0472">Membrane</keyword>
<dbReference type="OrthoDB" id="1795755at2"/>
<evidence type="ECO:0000256" key="2">
    <source>
        <dbReference type="SAM" id="Phobius"/>
    </source>
</evidence>
<dbReference type="STRING" id="293826.Amet_0379"/>
<gene>
    <name evidence="3" type="ordered locus">Amet_0379</name>
</gene>
<dbReference type="HOGENOM" id="CLU_1223132_0_0_9"/>
<feature type="compositionally biased region" description="Basic and acidic residues" evidence="1">
    <location>
        <begin position="73"/>
        <end position="85"/>
    </location>
</feature>
<dbReference type="Proteomes" id="UP000001572">
    <property type="component" value="Chromosome"/>
</dbReference>
<reference evidence="4" key="1">
    <citation type="journal article" date="2016" name="Genome Announc.">
        <title>Complete genome sequence of Alkaliphilus metalliredigens strain QYMF, an alkaliphilic and metal-reducing bacterium isolated from borax-contaminated leachate ponds.</title>
        <authorList>
            <person name="Hwang C."/>
            <person name="Copeland A."/>
            <person name="Lucas S."/>
            <person name="Lapidus A."/>
            <person name="Barry K."/>
            <person name="Detter J.C."/>
            <person name="Glavina Del Rio T."/>
            <person name="Hammon N."/>
            <person name="Israni S."/>
            <person name="Dalin E."/>
            <person name="Tice H."/>
            <person name="Pitluck S."/>
            <person name="Chertkov O."/>
            <person name="Brettin T."/>
            <person name="Bruce D."/>
            <person name="Han C."/>
            <person name="Schmutz J."/>
            <person name="Larimer F."/>
            <person name="Land M.L."/>
            <person name="Hauser L."/>
            <person name="Kyrpides N."/>
            <person name="Mikhailova N."/>
            <person name="Ye Q."/>
            <person name="Zhou J."/>
            <person name="Richardson P."/>
            <person name="Fields M.W."/>
        </authorList>
    </citation>
    <scope>NUCLEOTIDE SEQUENCE [LARGE SCALE GENOMIC DNA]</scope>
    <source>
        <strain evidence="4">QYMF</strain>
    </source>
</reference>
<dbReference type="KEGG" id="amt:Amet_0379"/>
<name>A6TK90_ALKMQ</name>
<organism evidence="3 4">
    <name type="scientific">Alkaliphilus metalliredigens (strain QYMF)</name>
    <dbReference type="NCBI Taxonomy" id="293826"/>
    <lineage>
        <taxon>Bacteria</taxon>
        <taxon>Bacillati</taxon>
        <taxon>Bacillota</taxon>
        <taxon>Clostridia</taxon>
        <taxon>Peptostreptococcales</taxon>
        <taxon>Natronincolaceae</taxon>
        <taxon>Alkaliphilus</taxon>
    </lineage>
</organism>
<keyword evidence="4" id="KW-1185">Reference proteome</keyword>
<keyword evidence="2" id="KW-0812">Transmembrane</keyword>
<accession>A6TK90</accession>